<evidence type="ECO:0000256" key="1">
    <source>
        <dbReference type="SAM" id="MobiDB-lite"/>
    </source>
</evidence>
<name>A0A5P1ER27_ASPOF</name>
<organism evidence="2 3">
    <name type="scientific">Asparagus officinalis</name>
    <name type="common">Garden asparagus</name>
    <dbReference type="NCBI Taxonomy" id="4686"/>
    <lineage>
        <taxon>Eukaryota</taxon>
        <taxon>Viridiplantae</taxon>
        <taxon>Streptophyta</taxon>
        <taxon>Embryophyta</taxon>
        <taxon>Tracheophyta</taxon>
        <taxon>Spermatophyta</taxon>
        <taxon>Magnoliopsida</taxon>
        <taxon>Liliopsida</taxon>
        <taxon>Asparagales</taxon>
        <taxon>Asparagaceae</taxon>
        <taxon>Asparagoideae</taxon>
        <taxon>Asparagus</taxon>
    </lineage>
</organism>
<dbReference type="EMBL" id="CM007385">
    <property type="protein sequence ID" value="ONK68113.1"/>
    <property type="molecule type" value="Genomic_DNA"/>
</dbReference>
<sequence>MPVYRFHVGFGFGASNGFVMHEFQEFLGRLMGGVVRAVNVRVGSKGEWARRFRWIEGGVHELFVCGYSYIEGEDADRLVTGETCDPVLPSRVGEDGRRCRRRGRARTRGEGRDDDGTAMPKEDDDETSRRMTGRRGAKGVRGRQRPDDDVEGGRRGAEGEATTKRRGGRRDEYVEEDDGRARDRGGTTGRRFWPSNRGEEWEGAENLGI</sequence>
<feature type="compositionally biased region" description="Basic and acidic residues" evidence="1">
    <location>
        <begin position="144"/>
        <end position="163"/>
    </location>
</feature>
<evidence type="ECO:0000313" key="2">
    <source>
        <dbReference type="EMBL" id="ONK68113.1"/>
    </source>
</evidence>
<accession>A0A5P1ER27</accession>
<proteinExistence type="predicted"/>
<reference evidence="3" key="1">
    <citation type="journal article" date="2017" name="Nat. Commun.">
        <title>The asparagus genome sheds light on the origin and evolution of a young Y chromosome.</title>
        <authorList>
            <person name="Harkess A."/>
            <person name="Zhou J."/>
            <person name="Xu C."/>
            <person name="Bowers J.E."/>
            <person name="Van der Hulst R."/>
            <person name="Ayyampalayam S."/>
            <person name="Mercati F."/>
            <person name="Riccardi P."/>
            <person name="McKain M.R."/>
            <person name="Kakrana A."/>
            <person name="Tang H."/>
            <person name="Ray J."/>
            <person name="Groenendijk J."/>
            <person name="Arikit S."/>
            <person name="Mathioni S.M."/>
            <person name="Nakano M."/>
            <person name="Shan H."/>
            <person name="Telgmann-Rauber A."/>
            <person name="Kanno A."/>
            <person name="Yue Z."/>
            <person name="Chen H."/>
            <person name="Li W."/>
            <person name="Chen Y."/>
            <person name="Xu X."/>
            <person name="Zhang Y."/>
            <person name="Luo S."/>
            <person name="Chen H."/>
            <person name="Gao J."/>
            <person name="Mao Z."/>
            <person name="Pires J.C."/>
            <person name="Luo M."/>
            <person name="Kudrna D."/>
            <person name="Wing R.A."/>
            <person name="Meyers B.C."/>
            <person name="Yi K."/>
            <person name="Kong H."/>
            <person name="Lavrijsen P."/>
            <person name="Sunseri F."/>
            <person name="Falavigna A."/>
            <person name="Ye Y."/>
            <person name="Leebens-Mack J.H."/>
            <person name="Chen G."/>
        </authorList>
    </citation>
    <scope>NUCLEOTIDE SEQUENCE [LARGE SCALE GENOMIC DNA]</scope>
    <source>
        <strain evidence="3">cv. DH0086</strain>
    </source>
</reference>
<feature type="compositionally biased region" description="Basic residues" evidence="1">
    <location>
        <begin position="131"/>
        <end position="143"/>
    </location>
</feature>
<feature type="region of interest" description="Disordered" evidence="1">
    <location>
        <begin position="84"/>
        <end position="209"/>
    </location>
</feature>
<dbReference type="Gramene" id="ONK68113">
    <property type="protein sequence ID" value="ONK68113"/>
    <property type="gene ID" value="A4U43_C05F7580"/>
</dbReference>
<protein>
    <submittedName>
        <fullName evidence="2">Uncharacterized protein</fullName>
    </submittedName>
</protein>
<evidence type="ECO:0000313" key="3">
    <source>
        <dbReference type="Proteomes" id="UP000243459"/>
    </source>
</evidence>
<dbReference type="AlphaFoldDB" id="A0A5P1ER27"/>
<keyword evidence="3" id="KW-1185">Reference proteome</keyword>
<dbReference type="Proteomes" id="UP000243459">
    <property type="component" value="Chromosome 5"/>
</dbReference>
<gene>
    <name evidence="2" type="ORF">A4U43_C05F7580</name>
</gene>